<feature type="region of interest" description="Disordered" evidence="2">
    <location>
        <begin position="165"/>
        <end position="201"/>
    </location>
</feature>
<feature type="compositionally biased region" description="Polar residues" evidence="2">
    <location>
        <begin position="179"/>
        <end position="195"/>
    </location>
</feature>
<organism evidence="3 4">
    <name type="scientific">Parathielavia hyrcaniae</name>
    <dbReference type="NCBI Taxonomy" id="113614"/>
    <lineage>
        <taxon>Eukaryota</taxon>
        <taxon>Fungi</taxon>
        <taxon>Dikarya</taxon>
        <taxon>Ascomycota</taxon>
        <taxon>Pezizomycotina</taxon>
        <taxon>Sordariomycetes</taxon>
        <taxon>Sordariomycetidae</taxon>
        <taxon>Sordariales</taxon>
        <taxon>Chaetomiaceae</taxon>
        <taxon>Parathielavia</taxon>
    </lineage>
</organism>
<dbReference type="InterPro" id="IPR009057">
    <property type="entry name" value="Homeodomain-like_sf"/>
</dbReference>
<gene>
    <name evidence="3" type="ORF">N658DRAFT_562717</name>
</gene>
<evidence type="ECO:0000313" key="3">
    <source>
        <dbReference type="EMBL" id="KAK4095998.1"/>
    </source>
</evidence>
<dbReference type="EMBL" id="MU863750">
    <property type="protein sequence ID" value="KAK4095998.1"/>
    <property type="molecule type" value="Genomic_DNA"/>
</dbReference>
<feature type="compositionally biased region" description="Polar residues" evidence="2">
    <location>
        <begin position="14"/>
        <end position="23"/>
    </location>
</feature>
<reference evidence="3" key="2">
    <citation type="submission" date="2023-05" db="EMBL/GenBank/DDBJ databases">
        <authorList>
            <consortium name="Lawrence Berkeley National Laboratory"/>
            <person name="Steindorff A."/>
            <person name="Hensen N."/>
            <person name="Bonometti L."/>
            <person name="Westerberg I."/>
            <person name="Brannstrom I.O."/>
            <person name="Guillou S."/>
            <person name="Cros-Aarteil S."/>
            <person name="Calhoun S."/>
            <person name="Haridas S."/>
            <person name="Kuo A."/>
            <person name="Mondo S."/>
            <person name="Pangilinan J."/>
            <person name="Riley R."/>
            <person name="Labutti K."/>
            <person name="Andreopoulos B."/>
            <person name="Lipzen A."/>
            <person name="Chen C."/>
            <person name="Yanf M."/>
            <person name="Daum C."/>
            <person name="Ng V."/>
            <person name="Clum A."/>
            <person name="Ohm R."/>
            <person name="Martin F."/>
            <person name="Silar P."/>
            <person name="Natvig D."/>
            <person name="Lalanne C."/>
            <person name="Gautier V."/>
            <person name="Ament-Velasquez S.L."/>
            <person name="Kruys A."/>
            <person name="Hutchinson M.I."/>
            <person name="Powell A.J."/>
            <person name="Barry K."/>
            <person name="Miller A.N."/>
            <person name="Grigoriev I.V."/>
            <person name="Debuchy R."/>
            <person name="Gladieux P."/>
            <person name="Thoren M.H."/>
            <person name="Johannesson H."/>
        </authorList>
    </citation>
    <scope>NUCLEOTIDE SEQUENCE</scope>
    <source>
        <strain evidence="3">CBS 757.83</strain>
    </source>
</reference>
<dbReference type="Proteomes" id="UP001305647">
    <property type="component" value="Unassembled WGS sequence"/>
</dbReference>
<dbReference type="SUPFAM" id="SSF54160">
    <property type="entry name" value="Chromo domain-like"/>
    <property type="match status" value="1"/>
</dbReference>
<feature type="region of interest" description="Disordered" evidence="2">
    <location>
        <begin position="250"/>
        <end position="273"/>
    </location>
</feature>
<feature type="region of interest" description="Disordered" evidence="2">
    <location>
        <begin position="1"/>
        <end position="114"/>
    </location>
</feature>
<dbReference type="InterPro" id="IPR016197">
    <property type="entry name" value="Chromo-like_dom_sf"/>
</dbReference>
<name>A0AAN6SWJ8_9PEZI</name>
<evidence type="ECO:0008006" key="5">
    <source>
        <dbReference type="Google" id="ProtNLM"/>
    </source>
</evidence>
<evidence type="ECO:0000313" key="4">
    <source>
        <dbReference type="Proteomes" id="UP001305647"/>
    </source>
</evidence>
<dbReference type="CDD" id="cd00167">
    <property type="entry name" value="SANT"/>
    <property type="match status" value="1"/>
</dbReference>
<proteinExistence type="predicted"/>
<comment type="caution">
    <text evidence="3">The sequence shown here is derived from an EMBL/GenBank/DDBJ whole genome shotgun (WGS) entry which is preliminary data.</text>
</comment>
<dbReference type="SUPFAM" id="SSF46689">
    <property type="entry name" value="Homeodomain-like"/>
    <property type="match status" value="1"/>
</dbReference>
<dbReference type="InterPro" id="IPR001005">
    <property type="entry name" value="SANT/Myb"/>
</dbReference>
<protein>
    <recommendedName>
        <fullName evidence="5">Myb-like domain-containing protein</fullName>
    </recommendedName>
</protein>
<accession>A0AAN6SWJ8</accession>
<dbReference type="AlphaFoldDB" id="A0AAN6SWJ8"/>
<evidence type="ECO:0000256" key="2">
    <source>
        <dbReference type="SAM" id="MobiDB-lite"/>
    </source>
</evidence>
<keyword evidence="4" id="KW-1185">Reference proteome</keyword>
<dbReference type="Gene3D" id="1.10.10.60">
    <property type="entry name" value="Homeodomain-like"/>
    <property type="match status" value="1"/>
</dbReference>
<reference evidence="3" key="1">
    <citation type="journal article" date="2023" name="Mol. Phylogenet. Evol.">
        <title>Genome-scale phylogeny and comparative genomics of the fungal order Sordariales.</title>
        <authorList>
            <person name="Hensen N."/>
            <person name="Bonometti L."/>
            <person name="Westerberg I."/>
            <person name="Brannstrom I.O."/>
            <person name="Guillou S."/>
            <person name="Cros-Aarteil S."/>
            <person name="Calhoun S."/>
            <person name="Haridas S."/>
            <person name="Kuo A."/>
            <person name="Mondo S."/>
            <person name="Pangilinan J."/>
            <person name="Riley R."/>
            <person name="LaButti K."/>
            <person name="Andreopoulos B."/>
            <person name="Lipzen A."/>
            <person name="Chen C."/>
            <person name="Yan M."/>
            <person name="Daum C."/>
            <person name="Ng V."/>
            <person name="Clum A."/>
            <person name="Steindorff A."/>
            <person name="Ohm R.A."/>
            <person name="Martin F."/>
            <person name="Silar P."/>
            <person name="Natvig D.O."/>
            <person name="Lalanne C."/>
            <person name="Gautier V."/>
            <person name="Ament-Velasquez S.L."/>
            <person name="Kruys A."/>
            <person name="Hutchinson M.I."/>
            <person name="Powell A.J."/>
            <person name="Barry K."/>
            <person name="Miller A.N."/>
            <person name="Grigoriev I.V."/>
            <person name="Debuchy R."/>
            <person name="Gladieux P."/>
            <person name="Hiltunen Thoren M."/>
            <person name="Johannesson H."/>
        </authorList>
    </citation>
    <scope>NUCLEOTIDE SEQUENCE</scope>
    <source>
        <strain evidence="3">CBS 757.83</strain>
    </source>
</reference>
<comment type="subunit">
    <text evidence="1">Component of the NuA4 histone acetyltransferase complex.</text>
</comment>
<evidence type="ECO:0000256" key="1">
    <source>
        <dbReference type="ARBA" id="ARBA00011353"/>
    </source>
</evidence>
<dbReference type="Gene3D" id="2.40.50.40">
    <property type="match status" value="1"/>
</dbReference>
<sequence length="367" mass="41056">MQPPMQPPAGRDQASLQPTTSLCDVTAGGMASQRDLGHRRHHDADEEDYRPSVCSDAEHSEVDIVQPPPRKRLSQQQTCLSRGDSSRGAQRSSPRLRRRRGAAHPPSPLERDIEMDRAPVATFDELPLGDAVLKRVTMDGSPSTFMVQFTWDPCAEHRTGYCRTENPGTTARRHRPARQKSNGTTKYTDKPTSTSRRARYTPADDARILRLKGQGLSWTEIAEQFPGRSAGAIEVRYYTRLKTADVSRSRSRQLCDDSPALSPVTGDDSGEEEWEVEEICGKRTRGDGDLELLVKWKETWDPGNQSSRHPRISLHLHAPRRPAPTEGRAKCNYTDYTSIIHLGVPHMTFWSLPFAKAALNLPSELTA</sequence>